<feature type="domain" description="PAS" evidence="17">
    <location>
        <begin position="20"/>
        <end position="89"/>
    </location>
</feature>
<keyword evidence="13" id="KW-0067">ATP-binding</keyword>
<dbReference type="PROSITE" id="PS50112">
    <property type="entry name" value="PAS"/>
    <property type="match status" value="1"/>
</dbReference>
<sequence>MGISSKPKAIEAALRESEQRLRWLASIIDFSDDAIVSKNLDGIIRSWNSGAERIFGYSATEAIGQPITLVIPQDRQSEEREILTRIRRGERIDHFETVRQHKHGSLIVVSLTVSPVKDANDKIVGASKIARDITEQKRNQELIVTLAREAEHRSKNLLANALATVNLSQSNSPEGLKQIIAGRIQALANVCSLFAETRWIGAELSAIARQELAPYSEKNGERTFIDGPQTMLEPDTAQAVAITLHELATNAAKYGALSTSSGKVRLEWSHEADGRLRLLWMETGGPVAKEPKRTGLGSRIIEQMIVQRKGKVRFDWRKGGLVCEIKLPV</sequence>
<evidence type="ECO:0000256" key="2">
    <source>
        <dbReference type="ARBA" id="ARBA00012438"/>
    </source>
</evidence>
<evidence type="ECO:0000256" key="5">
    <source>
        <dbReference type="ARBA" id="ARBA00022553"/>
    </source>
</evidence>
<dbReference type="SMART" id="SM00091">
    <property type="entry name" value="PAS"/>
    <property type="match status" value="1"/>
</dbReference>
<evidence type="ECO:0000313" key="20">
    <source>
        <dbReference type="Proteomes" id="UP000198992"/>
    </source>
</evidence>
<evidence type="ECO:0000256" key="14">
    <source>
        <dbReference type="ARBA" id="ARBA00022991"/>
    </source>
</evidence>
<keyword evidence="16" id="KW-0675">Receptor</keyword>
<keyword evidence="15" id="KW-0843">Virulence</keyword>
<dbReference type="AlphaFoldDB" id="A0A1H4UPY5"/>
<evidence type="ECO:0000256" key="4">
    <source>
        <dbReference type="ARBA" id="ARBA00022543"/>
    </source>
</evidence>
<dbReference type="Proteomes" id="UP000198992">
    <property type="component" value="Unassembled WGS sequence"/>
</dbReference>
<dbReference type="InterPro" id="IPR000700">
    <property type="entry name" value="PAS-assoc_C"/>
</dbReference>
<keyword evidence="14" id="KW-0157">Chromophore</keyword>
<proteinExistence type="predicted"/>
<organism evidence="19 20">
    <name type="scientific">Bradyrhizobium erythrophlei</name>
    <dbReference type="NCBI Taxonomy" id="1437360"/>
    <lineage>
        <taxon>Bacteria</taxon>
        <taxon>Pseudomonadati</taxon>
        <taxon>Pseudomonadota</taxon>
        <taxon>Alphaproteobacteria</taxon>
        <taxon>Hyphomicrobiales</taxon>
        <taxon>Nitrobacteraceae</taxon>
        <taxon>Bradyrhizobium</taxon>
    </lineage>
</organism>
<evidence type="ECO:0000256" key="10">
    <source>
        <dbReference type="ARBA" id="ARBA00022737"/>
    </source>
</evidence>
<gene>
    <name evidence="19" type="ORF">SAMN05444164_2537</name>
</gene>
<name>A0A1H4UPY5_9BRAD</name>
<evidence type="ECO:0000313" key="19">
    <source>
        <dbReference type="EMBL" id="SEC70805.1"/>
    </source>
</evidence>
<keyword evidence="12" id="KW-0418">Kinase</keyword>
<dbReference type="CDD" id="cd00130">
    <property type="entry name" value="PAS"/>
    <property type="match status" value="1"/>
</dbReference>
<dbReference type="Gene3D" id="3.30.450.20">
    <property type="entry name" value="PAS domain"/>
    <property type="match status" value="1"/>
</dbReference>
<evidence type="ECO:0000256" key="7">
    <source>
        <dbReference type="ARBA" id="ARBA00022630"/>
    </source>
</evidence>
<dbReference type="RefSeq" id="WP_092115783.1">
    <property type="nucleotide sequence ID" value="NZ_FNTH01000001.1"/>
</dbReference>
<keyword evidence="5" id="KW-0597">Phosphoprotein</keyword>
<dbReference type="NCBIfam" id="TIGR00229">
    <property type="entry name" value="sensory_box"/>
    <property type="match status" value="1"/>
</dbReference>
<dbReference type="Pfam" id="PF07536">
    <property type="entry name" value="HWE_HK"/>
    <property type="match status" value="1"/>
</dbReference>
<keyword evidence="9" id="KW-0808">Transferase</keyword>
<evidence type="ECO:0000256" key="11">
    <source>
        <dbReference type="ARBA" id="ARBA00022741"/>
    </source>
</evidence>
<dbReference type="EC" id="2.7.13.3" evidence="2"/>
<evidence type="ECO:0000259" key="18">
    <source>
        <dbReference type="PROSITE" id="PS50113"/>
    </source>
</evidence>
<dbReference type="SUPFAM" id="SSF55785">
    <property type="entry name" value="PYP-like sensor domain (PAS domain)"/>
    <property type="match status" value="1"/>
</dbReference>
<dbReference type="GO" id="GO:0004673">
    <property type="term" value="F:protein histidine kinase activity"/>
    <property type="evidence" value="ECO:0007669"/>
    <property type="project" value="UniProtKB-EC"/>
</dbReference>
<evidence type="ECO:0000259" key="17">
    <source>
        <dbReference type="PROSITE" id="PS50112"/>
    </source>
</evidence>
<evidence type="ECO:0000256" key="6">
    <source>
        <dbReference type="ARBA" id="ARBA00022606"/>
    </source>
</evidence>
<dbReference type="InterPro" id="IPR011102">
    <property type="entry name" value="Sig_transdc_His_kinase_HWE"/>
</dbReference>
<reference evidence="19 20" key="1">
    <citation type="submission" date="2016-10" db="EMBL/GenBank/DDBJ databases">
        <authorList>
            <person name="de Groot N.N."/>
        </authorList>
    </citation>
    <scope>NUCLEOTIDE SEQUENCE [LARGE SCALE GENOMIC DNA]</scope>
    <source>
        <strain evidence="19 20">MT12</strain>
    </source>
</reference>
<dbReference type="InterPro" id="IPR000014">
    <property type="entry name" value="PAS"/>
</dbReference>
<dbReference type="Gene3D" id="3.30.565.10">
    <property type="entry name" value="Histidine kinase-like ATPase, C-terminal domain"/>
    <property type="match status" value="1"/>
</dbReference>
<evidence type="ECO:0000256" key="9">
    <source>
        <dbReference type="ARBA" id="ARBA00022679"/>
    </source>
</evidence>
<accession>A0A1H4UPY5</accession>
<dbReference type="PANTHER" id="PTHR41523:SF8">
    <property type="entry name" value="ETHYLENE RESPONSE SENSOR PROTEIN"/>
    <property type="match status" value="1"/>
</dbReference>
<dbReference type="InterPro" id="IPR036890">
    <property type="entry name" value="HATPase_C_sf"/>
</dbReference>
<keyword evidence="11" id="KW-0547">Nucleotide-binding</keyword>
<evidence type="ECO:0000256" key="12">
    <source>
        <dbReference type="ARBA" id="ARBA00022777"/>
    </source>
</evidence>
<dbReference type="InterPro" id="IPR001610">
    <property type="entry name" value="PAC"/>
</dbReference>
<keyword evidence="7" id="KW-0285">Flavoprotein</keyword>
<keyword evidence="10" id="KW-0677">Repeat</keyword>
<dbReference type="OrthoDB" id="341208at2"/>
<evidence type="ECO:0000256" key="15">
    <source>
        <dbReference type="ARBA" id="ARBA00023026"/>
    </source>
</evidence>
<evidence type="ECO:0000256" key="13">
    <source>
        <dbReference type="ARBA" id="ARBA00022840"/>
    </source>
</evidence>
<keyword evidence="8" id="KW-0288">FMN</keyword>
<comment type="catalytic activity">
    <reaction evidence="1">
        <text>ATP + protein L-histidine = ADP + protein N-phospho-L-histidine.</text>
        <dbReference type="EC" id="2.7.13.3"/>
    </reaction>
</comment>
<dbReference type="SUPFAM" id="SSF55874">
    <property type="entry name" value="ATPase domain of HSP90 chaperone/DNA topoisomerase II/histidine kinase"/>
    <property type="match status" value="1"/>
</dbReference>
<evidence type="ECO:0000256" key="1">
    <source>
        <dbReference type="ARBA" id="ARBA00000085"/>
    </source>
</evidence>
<keyword evidence="4" id="KW-0600">Photoreceptor protein</keyword>
<evidence type="ECO:0000256" key="8">
    <source>
        <dbReference type="ARBA" id="ARBA00022643"/>
    </source>
</evidence>
<keyword evidence="6" id="KW-0716">Sensory transduction</keyword>
<dbReference type="PROSITE" id="PS50113">
    <property type="entry name" value="PAC"/>
    <property type="match status" value="1"/>
</dbReference>
<evidence type="ECO:0000256" key="16">
    <source>
        <dbReference type="ARBA" id="ARBA00023170"/>
    </source>
</evidence>
<dbReference type="GO" id="GO:0009881">
    <property type="term" value="F:photoreceptor activity"/>
    <property type="evidence" value="ECO:0007669"/>
    <property type="project" value="UniProtKB-KW"/>
</dbReference>
<dbReference type="SMART" id="SM00911">
    <property type="entry name" value="HWE_HK"/>
    <property type="match status" value="1"/>
</dbReference>
<dbReference type="InterPro" id="IPR035965">
    <property type="entry name" value="PAS-like_dom_sf"/>
</dbReference>
<protein>
    <recommendedName>
        <fullName evidence="3">Blue-light-activated histidine kinase</fullName>
        <ecNumber evidence="2">2.7.13.3</ecNumber>
    </recommendedName>
</protein>
<dbReference type="SMART" id="SM00086">
    <property type="entry name" value="PAC"/>
    <property type="match status" value="1"/>
</dbReference>
<dbReference type="PANTHER" id="PTHR41523">
    <property type="entry name" value="TWO-COMPONENT SYSTEM SENSOR PROTEIN"/>
    <property type="match status" value="1"/>
</dbReference>
<dbReference type="GO" id="GO:0005524">
    <property type="term" value="F:ATP binding"/>
    <property type="evidence" value="ECO:0007669"/>
    <property type="project" value="UniProtKB-KW"/>
</dbReference>
<evidence type="ECO:0000256" key="3">
    <source>
        <dbReference type="ARBA" id="ARBA00021740"/>
    </source>
</evidence>
<dbReference type="EMBL" id="FNTH01000001">
    <property type="protein sequence ID" value="SEC70805.1"/>
    <property type="molecule type" value="Genomic_DNA"/>
</dbReference>
<dbReference type="Pfam" id="PF13426">
    <property type="entry name" value="PAS_9"/>
    <property type="match status" value="1"/>
</dbReference>
<feature type="domain" description="PAC" evidence="18">
    <location>
        <begin position="91"/>
        <end position="145"/>
    </location>
</feature>